<dbReference type="OrthoDB" id="9913650at2"/>
<dbReference type="RefSeq" id="WP_143026433.1">
    <property type="nucleotide sequence ID" value="NZ_FNKP01000003.1"/>
</dbReference>
<dbReference type="EMBL" id="FNKP01000003">
    <property type="protein sequence ID" value="SDR49456.1"/>
    <property type="molecule type" value="Genomic_DNA"/>
</dbReference>
<keyword evidence="1" id="KW-0812">Transmembrane</keyword>
<dbReference type="AlphaFoldDB" id="A0A1H1JHH1"/>
<name>A0A1H1JHH1_9BURK</name>
<reference evidence="3" key="1">
    <citation type="submission" date="2016-10" db="EMBL/GenBank/DDBJ databases">
        <authorList>
            <person name="Varghese N."/>
        </authorList>
    </citation>
    <scope>NUCLEOTIDE SEQUENCE [LARGE SCALE GENOMIC DNA]</scope>
    <source>
        <strain evidence="3">GAS106B</strain>
    </source>
</reference>
<keyword evidence="1" id="KW-0472">Membrane</keyword>
<evidence type="ECO:0000313" key="2">
    <source>
        <dbReference type="EMBL" id="SDR49456.1"/>
    </source>
</evidence>
<organism evidence="2 3">
    <name type="scientific">Paraburkholderia fungorum</name>
    <dbReference type="NCBI Taxonomy" id="134537"/>
    <lineage>
        <taxon>Bacteria</taxon>
        <taxon>Pseudomonadati</taxon>
        <taxon>Pseudomonadota</taxon>
        <taxon>Betaproteobacteria</taxon>
        <taxon>Burkholderiales</taxon>
        <taxon>Burkholderiaceae</taxon>
        <taxon>Paraburkholderia</taxon>
    </lineage>
</organism>
<proteinExistence type="predicted"/>
<evidence type="ECO:0000256" key="1">
    <source>
        <dbReference type="SAM" id="Phobius"/>
    </source>
</evidence>
<feature type="transmembrane region" description="Helical" evidence="1">
    <location>
        <begin position="60"/>
        <end position="84"/>
    </location>
</feature>
<gene>
    <name evidence="2" type="ORF">SAMN05443245_6416</name>
</gene>
<keyword evidence="1" id="KW-1133">Transmembrane helix</keyword>
<protein>
    <submittedName>
        <fullName evidence="2">Uncharacterized protein</fullName>
    </submittedName>
</protein>
<evidence type="ECO:0000313" key="3">
    <source>
        <dbReference type="Proteomes" id="UP000183487"/>
    </source>
</evidence>
<keyword evidence="3" id="KW-1185">Reference proteome</keyword>
<sequence>MQGNRLIAADLLRSMCTVVAAYNAKGERRKFLHGTLSLQYYLMKFLKFEASFDPPGRDNIWASFLAIFAILSLISGVISTHWMLTYRKGDSLIPKLEEIREIGPFVMSETRNRNDTLVRFSGYGGLRYDESIHDLGMAADEVQALIDYHAGDAVAYLSVYPENPFRQIWAIRVDEIEVQSYQRSVSDYRIDESVKYMDFRAFVLAALWFLVSIVKVRRLGS</sequence>
<dbReference type="Proteomes" id="UP000183487">
    <property type="component" value="Unassembled WGS sequence"/>
</dbReference>
<accession>A0A1H1JHH1</accession>